<dbReference type="eggNOG" id="COG3040">
    <property type="taxonomic scope" value="Bacteria"/>
</dbReference>
<dbReference type="AlphaFoldDB" id="A1BG17"/>
<dbReference type="Pfam" id="PF08212">
    <property type="entry name" value="Lipocalin_2"/>
    <property type="match status" value="1"/>
</dbReference>
<dbReference type="InterPro" id="IPR047202">
    <property type="entry name" value="Lipocalin_Blc-like_dom"/>
</dbReference>
<dbReference type="CDD" id="cd19438">
    <property type="entry name" value="lipocalin_Blc-like"/>
    <property type="match status" value="1"/>
</dbReference>
<dbReference type="Gene3D" id="2.40.128.20">
    <property type="match status" value="1"/>
</dbReference>
<dbReference type="STRING" id="290317.Cpha266_1313"/>
<dbReference type="PANTHER" id="PTHR10612:SF34">
    <property type="entry name" value="APOLIPOPROTEIN D"/>
    <property type="match status" value="1"/>
</dbReference>
<dbReference type="InterPro" id="IPR022271">
    <property type="entry name" value="Lipocalin_ApoD"/>
</dbReference>
<dbReference type="SUPFAM" id="SSF50814">
    <property type="entry name" value="Lipocalins"/>
    <property type="match status" value="1"/>
</dbReference>
<dbReference type="InterPro" id="IPR002446">
    <property type="entry name" value="Lipocalin_bac"/>
</dbReference>
<name>A1BG17_CHLPD</name>
<dbReference type="EMBL" id="CP000492">
    <property type="protein sequence ID" value="ABL65344.1"/>
    <property type="molecule type" value="Genomic_DNA"/>
</dbReference>
<dbReference type="InterPro" id="IPR000566">
    <property type="entry name" value="Lipocln_cytosolic_FA-bd_dom"/>
</dbReference>
<evidence type="ECO:0000259" key="3">
    <source>
        <dbReference type="Pfam" id="PF08212"/>
    </source>
</evidence>
<comment type="similarity">
    <text evidence="1 2">Belongs to the calycin superfamily. Lipocalin family.</text>
</comment>
<feature type="domain" description="Lipocalin/cytosolic fatty-acid binding" evidence="3">
    <location>
        <begin position="21"/>
        <end position="159"/>
    </location>
</feature>
<accession>A1BG17</accession>
<dbReference type="RefSeq" id="WP_011745167.1">
    <property type="nucleotide sequence ID" value="NC_008639.1"/>
</dbReference>
<proteinExistence type="inferred from homology"/>
<dbReference type="GO" id="GO:0006950">
    <property type="term" value="P:response to stress"/>
    <property type="evidence" value="ECO:0007669"/>
    <property type="project" value="UniProtKB-ARBA"/>
</dbReference>
<evidence type="ECO:0000256" key="2">
    <source>
        <dbReference type="PIRNR" id="PIRNR036893"/>
    </source>
</evidence>
<evidence type="ECO:0000256" key="1">
    <source>
        <dbReference type="ARBA" id="ARBA00006889"/>
    </source>
</evidence>
<dbReference type="PANTHER" id="PTHR10612">
    <property type="entry name" value="APOLIPOPROTEIN D"/>
    <property type="match status" value="1"/>
</dbReference>
<sequence>MFSRIFGKKTSSAVYQTVATVDVARYCGTWYEIASFPSRQQKRCMKTKAEYTLSDNGTVAVRNSCRRGKREASIKAVASAVPGTGNAKLKVIFFGFIKADYWVIDLAPDYSWAAVSNPAGSRLWLLSRTPYMEESLYTDIVNKLAVKGLDISKLSRTAQ</sequence>
<gene>
    <name evidence="4" type="ordered locus">Cpha266_1313</name>
</gene>
<dbReference type="InterPro" id="IPR012674">
    <property type="entry name" value="Calycin"/>
</dbReference>
<protein>
    <submittedName>
        <fullName evidence="4">Lipocalin family protein</fullName>
    </submittedName>
</protein>
<evidence type="ECO:0000313" key="4">
    <source>
        <dbReference type="EMBL" id="ABL65344.1"/>
    </source>
</evidence>
<organism evidence="4 5">
    <name type="scientific">Chlorobium phaeobacteroides (strain DSM 266 / SMG 266 / 2430)</name>
    <dbReference type="NCBI Taxonomy" id="290317"/>
    <lineage>
        <taxon>Bacteria</taxon>
        <taxon>Pseudomonadati</taxon>
        <taxon>Chlorobiota</taxon>
        <taxon>Chlorobiia</taxon>
        <taxon>Chlorobiales</taxon>
        <taxon>Chlorobiaceae</taxon>
        <taxon>Chlorobium/Pelodictyon group</taxon>
        <taxon>Chlorobium</taxon>
    </lineage>
</organism>
<evidence type="ECO:0000313" key="5">
    <source>
        <dbReference type="Proteomes" id="UP000008701"/>
    </source>
</evidence>
<dbReference type="Proteomes" id="UP000008701">
    <property type="component" value="Chromosome"/>
</dbReference>
<dbReference type="OrthoDB" id="329806at2"/>
<dbReference type="HOGENOM" id="CLU_068449_3_1_10"/>
<dbReference type="PRINTS" id="PR01171">
    <property type="entry name" value="BCTLIPOCALIN"/>
</dbReference>
<dbReference type="PIRSF" id="PIRSF036893">
    <property type="entry name" value="Lipocalin_ApoD"/>
    <property type="match status" value="1"/>
</dbReference>
<reference evidence="4 5" key="1">
    <citation type="submission" date="2006-12" db="EMBL/GenBank/DDBJ databases">
        <title>Complete sequence of Chlorobium phaeobacteroides DSM 266.</title>
        <authorList>
            <consortium name="US DOE Joint Genome Institute"/>
            <person name="Copeland A."/>
            <person name="Lucas S."/>
            <person name="Lapidus A."/>
            <person name="Barry K."/>
            <person name="Detter J.C."/>
            <person name="Glavina del Rio T."/>
            <person name="Hammon N."/>
            <person name="Israni S."/>
            <person name="Pitluck S."/>
            <person name="Goltsman E."/>
            <person name="Schmutz J."/>
            <person name="Larimer F."/>
            <person name="Land M."/>
            <person name="Hauser L."/>
            <person name="Mikhailova N."/>
            <person name="Li T."/>
            <person name="Overmann J."/>
            <person name="Bryant D.A."/>
            <person name="Richardson P."/>
        </authorList>
    </citation>
    <scope>NUCLEOTIDE SEQUENCE [LARGE SCALE GENOMIC DNA]</scope>
    <source>
        <strain evidence="4 5">DSM 266</strain>
    </source>
</reference>
<keyword evidence="5" id="KW-1185">Reference proteome</keyword>
<dbReference type="KEGG" id="cph:Cpha266_1313"/>